<dbReference type="InterPro" id="IPR011611">
    <property type="entry name" value="PfkB_dom"/>
</dbReference>
<evidence type="ECO:0000256" key="1">
    <source>
        <dbReference type="ARBA" id="ARBA00010688"/>
    </source>
</evidence>
<keyword evidence="3 4" id="KW-0418">Kinase</keyword>
<protein>
    <submittedName>
        <fullName evidence="6">Sugar kinase</fullName>
    </submittedName>
</protein>
<dbReference type="InterPro" id="IPR002139">
    <property type="entry name" value="Ribo/fructo_kinase"/>
</dbReference>
<gene>
    <name evidence="6" type="ORF">J6595_20735</name>
</gene>
<name>A0ABS4BMT7_9HYPH</name>
<dbReference type="SUPFAM" id="SSF53613">
    <property type="entry name" value="Ribokinase-like"/>
    <property type="match status" value="1"/>
</dbReference>
<dbReference type="Gene3D" id="3.40.1190.20">
    <property type="match status" value="1"/>
</dbReference>
<dbReference type="PANTHER" id="PTHR10584:SF157">
    <property type="entry name" value="SULFOFRUCTOSE KINASE"/>
    <property type="match status" value="1"/>
</dbReference>
<sequence length="311" mass="32059">MIGDAPTWAHGQARVACLGLSALDYIFVVDELPGRGSAKVRAGDFAVKGGGMAATAAVTVARLGGAASFIGRAGADREGEMMRAELSAEGVDVTHFKLFEDARSSISGIFVGRNGERQIANFRGAALPVEADWLPSSAFAGLGAVLCDPRWPEGAHAAFAACRDLNIPTILDGDVATDDVFDALLPLTDHAIFSEPALAAYAGRADEAGLREVAERHGCAVTAVTLGEAGAISIEGGDIRHASAFAIEAVDTTGAGDVFHGAYAYAIARQAPTAEAMTFASAVAALKCTRPDGRSGIPTLQASLSFWRTHS</sequence>
<evidence type="ECO:0000256" key="2">
    <source>
        <dbReference type="ARBA" id="ARBA00022679"/>
    </source>
</evidence>
<dbReference type="PANTHER" id="PTHR10584">
    <property type="entry name" value="SUGAR KINASE"/>
    <property type="match status" value="1"/>
</dbReference>
<dbReference type="InterPro" id="IPR002173">
    <property type="entry name" value="Carboh/pur_kinase_PfkB_CS"/>
</dbReference>
<dbReference type="InterPro" id="IPR029056">
    <property type="entry name" value="Ribokinase-like"/>
</dbReference>
<keyword evidence="7" id="KW-1185">Reference proteome</keyword>
<evidence type="ECO:0000313" key="6">
    <source>
        <dbReference type="EMBL" id="MBP0618014.1"/>
    </source>
</evidence>
<reference evidence="6 7" key="1">
    <citation type="submission" date="2021-04" db="EMBL/GenBank/DDBJ databases">
        <title>Whole genome sequence of Jiella sp. KSK16Y-1.</title>
        <authorList>
            <person name="Tuo L."/>
        </authorList>
    </citation>
    <scope>NUCLEOTIDE SEQUENCE [LARGE SCALE GENOMIC DNA]</scope>
    <source>
        <strain evidence="6 7">KSK16Y-1</strain>
    </source>
</reference>
<dbReference type="GO" id="GO:0016301">
    <property type="term" value="F:kinase activity"/>
    <property type="evidence" value="ECO:0007669"/>
    <property type="project" value="UniProtKB-KW"/>
</dbReference>
<evidence type="ECO:0000256" key="3">
    <source>
        <dbReference type="ARBA" id="ARBA00022777"/>
    </source>
</evidence>
<dbReference type="PROSITE" id="PS00584">
    <property type="entry name" value="PFKB_KINASES_2"/>
    <property type="match status" value="1"/>
</dbReference>
<accession>A0ABS4BMT7</accession>
<evidence type="ECO:0000256" key="4">
    <source>
        <dbReference type="RuleBase" id="RU003704"/>
    </source>
</evidence>
<keyword evidence="2 4" id="KW-0808">Transferase</keyword>
<evidence type="ECO:0000313" key="7">
    <source>
        <dbReference type="Proteomes" id="UP000678276"/>
    </source>
</evidence>
<dbReference type="EMBL" id="JAGJCF010000023">
    <property type="protein sequence ID" value="MBP0618014.1"/>
    <property type="molecule type" value="Genomic_DNA"/>
</dbReference>
<dbReference type="PRINTS" id="PR00990">
    <property type="entry name" value="RIBOKINASE"/>
</dbReference>
<evidence type="ECO:0000259" key="5">
    <source>
        <dbReference type="Pfam" id="PF00294"/>
    </source>
</evidence>
<feature type="domain" description="Carbohydrate kinase PfkB" evidence="5">
    <location>
        <begin position="13"/>
        <end position="299"/>
    </location>
</feature>
<proteinExistence type="inferred from homology"/>
<dbReference type="RefSeq" id="WP_209597347.1">
    <property type="nucleotide sequence ID" value="NZ_JAGJCF010000023.1"/>
</dbReference>
<comment type="caution">
    <text evidence="6">The sequence shown here is derived from an EMBL/GenBank/DDBJ whole genome shotgun (WGS) entry which is preliminary data.</text>
</comment>
<dbReference type="Pfam" id="PF00294">
    <property type="entry name" value="PfkB"/>
    <property type="match status" value="1"/>
</dbReference>
<organism evidence="6 7">
    <name type="scientific">Jiella mangrovi</name>
    <dbReference type="NCBI Taxonomy" id="2821407"/>
    <lineage>
        <taxon>Bacteria</taxon>
        <taxon>Pseudomonadati</taxon>
        <taxon>Pseudomonadota</taxon>
        <taxon>Alphaproteobacteria</taxon>
        <taxon>Hyphomicrobiales</taxon>
        <taxon>Aurantimonadaceae</taxon>
        <taxon>Jiella</taxon>
    </lineage>
</organism>
<comment type="similarity">
    <text evidence="1 4">Belongs to the carbohydrate kinase PfkB family.</text>
</comment>
<dbReference type="Proteomes" id="UP000678276">
    <property type="component" value="Unassembled WGS sequence"/>
</dbReference>